<evidence type="ECO:0000256" key="1">
    <source>
        <dbReference type="ARBA" id="ARBA00009670"/>
    </source>
</evidence>
<proteinExistence type="inferred from homology"/>
<comment type="similarity">
    <text evidence="1">Belongs to the protein kinase superfamily. ADCK protein kinase family.</text>
</comment>
<keyword evidence="6" id="KW-0418">Kinase</keyword>
<feature type="domain" description="ABC1 atypical kinase-like" evidence="5">
    <location>
        <begin position="95"/>
        <end position="333"/>
    </location>
</feature>
<evidence type="ECO:0000256" key="4">
    <source>
        <dbReference type="ARBA" id="ARBA00022840"/>
    </source>
</evidence>
<dbReference type="Pfam" id="PF03109">
    <property type="entry name" value="ABC1"/>
    <property type="match status" value="1"/>
</dbReference>
<dbReference type="PANTHER" id="PTHR43851">
    <property type="match status" value="1"/>
</dbReference>
<keyword evidence="3" id="KW-0547">Nucleotide-binding</keyword>
<name>A0A2U3NGY1_9MYCO</name>
<gene>
    <name evidence="6" type="ORF">MTAB308_4213</name>
</gene>
<dbReference type="InterPro" id="IPR004147">
    <property type="entry name" value="ABC1_dom"/>
</dbReference>
<dbReference type="Proteomes" id="UP000241595">
    <property type="component" value="Unassembled WGS sequence"/>
</dbReference>
<protein>
    <submittedName>
        <fullName evidence="6">Predicted unusual protein kinase regulating ubiquinone biosynthesis, AarF/ABC1/UbiB family</fullName>
    </submittedName>
</protein>
<keyword evidence="4" id="KW-0067">ATP-binding</keyword>
<keyword evidence="2" id="KW-0808">Transferase</keyword>
<dbReference type="RefSeq" id="WP_077101834.1">
    <property type="nucleotide sequence ID" value="NZ_LT717701.1"/>
</dbReference>
<dbReference type="InterPro" id="IPR051409">
    <property type="entry name" value="Atypical_kinase_ADCK"/>
</dbReference>
<evidence type="ECO:0000259" key="5">
    <source>
        <dbReference type="Pfam" id="PF03109"/>
    </source>
</evidence>
<evidence type="ECO:0000256" key="2">
    <source>
        <dbReference type="ARBA" id="ARBA00022679"/>
    </source>
</evidence>
<dbReference type="GO" id="GO:0005524">
    <property type="term" value="F:ATP binding"/>
    <property type="evidence" value="ECO:0007669"/>
    <property type="project" value="UniProtKB-KW"/>
</dbReference>
<dbReference type="CDD" id="cd13970">
    <property type="entry name" value="ABC1_ADCK3"/>
    <property type="match status" value="1"/>
</dbReference>
<keyword evidence="6" id="KW-0830">Ubiquinone</keyword>
<keyword evidence="7" id="KW-1185">Reference proteome</keyword>
<dbReference type="STRING" id="1841859.GCA_900157385_04214"/>
<evidence type="ECO:0000313" key="6">
    <source>
        <dbReference type="EMBL" id="SPM30704.1"/>
    </source>
</evidence>
<evidence type="ECO:0000313" key="7">
    <source>
        <dbReference type="Proteomes" id="UP000241595"/>
    </source>
</evidence>
<dbReference type="InterPro" id="IPR034646">
    <property type="entry name" value="ADCK3_dom"/>
</dbReference>
<sequence length="472" mass="51351">MGSQDPVPRGRVRRTVPLAAFTARAAGGAIVASMREKTGDVGAVASFHERAAARYTELLGQSKGVLMKAGQLLSMLDSSSIGSGGFSPYQKALAQLQADAPPMEPALAKKVLSEDLGRHPNDLFAEFANEPMAAASIGQVHRAVLHDGRDVAVKIQYPGVAHAIRSDLANAELLATFFQVAASVSGVALPANPRDTAREIAARISEETDYRQEAANITAFNRIYRGHPFIRVPEVIDEASGNQVLTMTFLDGLDWAAAQSAAQGVKNAWAEVIWRFIGGSYRHANLLHGDPHPGNYRFGTDGRVGFVDFGCVTVIPERRRRSFVEMVRAAIDGRKCDMHALMIKTGFFGPDSTLTADDTYQLMAEIGYEFLAPQPVAFTSDSLARAIHGLIDLRSPDHPVRRMSVPDDLAFFSRHNLIMNPLFAALEATMHVRAITDDMDGIAKPITPLGKQHHDWLRERGLPLGLEPHDHP</sequence>
<dbReference type="InterPro" id="IPR011009">
    <property type="entry name" value="Kinase-like_dom_sf"/>
</dbReference>
<reference evidence="6 7" key="1">
    <citation type="submission" date="2017-01" db="EMBL/GenBank/DDBJ databases">
        <authorList>
            <consortium name="Urmite Genomes"/>
        </authorList>
    </citation>
    <scope>NUCLEOTIDE SEQUENCE [LARGE SCALE GENOMIC DNA]</scope>
    <source>
        <strain evidence="6 7">AB308</strain>
    </source>
</reference>
<dbReference type="GO" id="GO:0016301">
    <property type="term" value="F:kinase activity"/>
    <property type="evidence" value="ECO:0007669"/>
    <property type="project" value="UniProtKB-KW"/>
</dbReference>
<dbReference type="SUPFAM" id="SSF56112">
    <property type="entry name" value="Protein kinase-like (PK-like)"/>
    <property type="match status" value="1"/>
</dbReference>
<dbReference type="EMBL" id="FTRV01000015">
    <property type="protein sequence ID" value="SPM30704.1"/>
    <property type="molecule type" value="Genomic_DNA"/>
</dbReference>
<evidence type="ECO:0000256" key="3">
    <source>
        <dbReference type="ARBA" id="ARBA00022741"/>
    </source>
</evidence>
<dbReference type="AlphaFoldDB" id="A0A2U3NGY1"/>
<dbReference type="PANTHER" id="PTHR43851:SF3">
    <property type="entry name" value="COENZYME Q8"/>
    <property type="match status" value="1"/>
</dbReference>
<dbReference type="OrthoDB" id="9795390at2"/>
<accession>A0A2U3NGY1</accession>
<organism evidence="6 7">
    <name type="scientific">Mycobacterium terramassiliense</name>
    <dbReference type="NCBI Taxonomy" id="1841859"/>
    <lineage>
        <taxon>Bacteria</taxon>
        <taxon>Bacillati</taxon>
        <taxon>Actinomycetota</taxon>
        <taxon>Actinomycetes</taxon>
        <taxon>Mycobacteriales</taxon>
        <taxon>Mycobacteriaceae</taxon>
        <taxon>Mycobacterium</taxon>
    </lineage>
</organism>